<evidence type="ECO:0000313" key="2">
    <source>
        <dbReference type="EMBL" id="AXQ78274.1"/>
    </source>
</evidence>
<accession>A0A346NB79</accession>
<dbReference type="Proteomes" id="UP000264056">
    <property type="component" value="Unassembled WGS sequence"/>
</dbReference>
<dbReference type="Proteomes" id="UP000246115">
    <property type="component" value="Chromosome"/>
</dbReference>
<dbReference type="Pfam" id="PF14262">
    <property type="entry name" value="Cthe_2159"/>
    <property type="match status" value="1"/>
</dbReference>
<dbReference type="EMBL" id="QVQZ01000017">
    <property type="protein sequence ID" value="RFU52878.1"/>
    <property type="molecule type" value="Genomic_DNA"/>
</dbReference>
<proteinExistence type="predicted"/>
<reference evidence="4 6" key="2">
    <citation type="submission" date="2018-08" db="EMBL/GenBank/DDBJ databases">
        <title>Draft genome of Streptococcus sp. nov. Z1.</title>
        <authorList>
            <person name="Tian Z."/>
        </authorList>
    </citation>
    <scope>NUCLEOTIDE SEQUENCE [LARGE SCALE GENOMIC DNA]</scope>
    <source>
        <strain evidence="4">Z1</strain>
        <strain evidence="6">Z1(2018)</strain>
    </source>
</reference>
<evidence type="ECO:0000313" key="6">
    <source>
        <dbReference type="Proteomes" id="UP000262901"/>
    </source>
</evidence>
<reference evidence="2" key="4">
    <citation type="journal article" date="2019" name="Int. J. Syst. Evol. Microbiol.">
        <title>Streptococcus chenjunshii sp. nov. isolated from feces of Tibetan antelopes.</title>
        <authorList>
            <person name="Tian Z."/>
            <person name="Lu S."/>
            <person name="Jin D."/>
            <person name="Yang J."/>
            <person name="Pu J."/>
            <person name="Lai X.H."/>
            <person name="Bai X.N."/>
            <person name="Wu X.M."/>
            <person name="Li J."/>
            <person name="Wang S."/>
            <person name="Xu J."/>
        </authorList>
    </citation>
    <scope>NUCLEOTIDE SEQUENCE</scope>
    <source>
        <strain evidence="2">Z15</strain>
    </source>
</reference>
<accession>A0A372KMS4</accession>
<evidence type="ECO:0000313" key="3">
    <source>
        <dbReference type="EMBL" id="RFU50721.1"/>
    </source>
</evidence>
<evidence type="ECO:0000313" key="5">
    <source>
        <dbReference type="Proteomes" id="UP000246115"/>
    </source>
</evidence>
<dbReference type="EMBL" id="CP031733">
    <property type="protein sequence ID" value="AXQ78274.1"/>
    <property type="molecule type" value="Genomic_DNA"/>
</dbReference>
<dbReference type="InterPro" id="IPR025584">
    <property type="entry name" value="Cthe_2159"/>
</dbReference>
<feature type="region of interest" description="Disordered" evidence="1">
    <location>
        <begin position="61"/>
        <end position="160"/>
    </location>
</feature>
<organism evidence="4 6">
    <name type="scientific">Streptococcus chenjunshii</name>
    <dbReference type="NCBI Taxonomy" id="2173853"/>
    <lineage>
        <taxon>Bacteria</taxon>
        <taxon>Bacillati</taxon>
        <taxon>Bacillota</taxon>
        <taxon>Bacilli</taxon>
        <taxon>Lactobacillales</taxon>
        <taxon>Streptococcaceae</taxon>
        <taxon>Streptococcus</taxon>
    </lineage>
</organism>
<feature type="compositionally biased region" description="Polar residues" evidence="1">
    <location>
        <begin position="633"/>
        <end position="642"/>
    </location>
</feature>
<feature type="region of interest" description="Disordered" evidence="1">
    <location>
        <begin position="611"/>
        <end position="709"/>
    </location>
</feature>
<name>A0A372KMS4_9STRE</name>
<dbReference type="AlphaFoldDB" id="A0A372KMS4"/>
<reference evidence="5" key="3">
    <citation type="submission" date="2018-08" db="EMBL/GenBank/DDBJ databases">
        <title>Streptococcus chenjunshii sp. nov., isolated from stools sample of the Tibetan antelope in the Qinghai-Tibet plateau, China.</title>
        <authorList>
            <person name="Tian Z."/>
        </authorList>
    </citation>
    <scope>NUCLEOTIDE SEQUENCE [LARGE SCALE GENOMIC DNA]</scope>
    <source>
        <strain evidence="5">Z15</strain>
    </source>
</reference>
<dbReference type="Proteomes" id="UP000262901">
    <property type="component" value="Unassembled WGS sequence"/>
</dbReference>
<dbReference type="EMBL" id="QVQY01000018">
    <property type="protein sequence ID" value="RFU50721.1"/>
    <property type="molecule type" value="Genomic_DNA"/>
</dbReference>
<sequence>MSKKVLFNRSAFSQAKGHGVKRKTKQGLITGLVLAAAFTITGTGQNVFADDSSTAGAAETAAAADDTVSETDTETLTADTVSQDKLTAETDTTDTDDFQENSLSASASEIAERSETVTEGNSDTEFRNTNAEIRDAQMETAAEDSEVNLSEAEASSDENTATISISTEGVSANSDSVTVSENNITITQAGSYSITGAGDGYSITVDSSVTEAVTLNFDNLKLTNSSVYTSGDLYIFILSDSSVSSALANTIEAEGALYVTSKDKSSLTVSSSVKHALKAASVTIDGAVLNLVSASKDGIHATTDVKFINSTVFITAGDDGIQIEDDTDVNSADLTITDSTVTINAADKGITAGDEVTVEGNSEVTITAGDEGIEGRSINLTGGTITINAGDDGINATEWTSKDSADLSQLVNSADDIENEIAITIAGATVYVTAAADALDSNGNLTISSGNVYLAQTSMDNSALDYDGTGTITGGTVWAIGSSGMAQAFMTGSSQAYIMVNVSGSQGDMITITDSDGNVTASTTAETDFSNVIFSSEHVNSGSAYTVTVSSGASAAAAATAETTANGFGMGAPGIMGDNAMPAGNPPSFDEGITAADGSVIFPDFSQIDGSEETTAVPSDTAAPLLPKETDISGRNSSSAGDSTEAPLPSEQAAFDSDADSETITPSASSSQSQTEEEDDSEKNTAEQTDKAETQKNTEAANDSDADLNLETKAKQIKEQTEAKTNFLEAKHTNQPETAPAPYSNTGNVYRTNSENLHPSGKFSAFTAGNYREYLSANSVPYPAFAYSDLSSNRYSLTNKQHGPFRAAAQTQPAVSQKLAVRFKTKTWNKSGQYI</sequence>
<evidence type="ECO:0000256" key="1">
    <source>
        <dbReference type="SAM" id="MobiDB-lite"/>
    </source>
</evidence>
<feature type="compositionally biased region" description="Low complexity" evidence="1">
    <location>
        <begin position="662"/>
        <end position="674"/>
    </location>
</feature>
<dbReference type="OrthoDB" id="9812829at2"/>
<protein>
    <submittedName>
        <fullName evidence="4">Carbohydrate-binding domain-containing protein</fullName>
    </submittedName>
</protein>
<feature type="compositionally biased region" description="Polar residues" evidence="1">
    <location>
        <begin position="117"/>
        <end position="131"/>
    </location>
</feature>
<keyword evidence="7" id="KW-1185">Reference proteome</keyword>
<evidence type="ECO:0000313" key="4">
    <source>
        <dbReference type="EMBL" id="RFU52878.1"/>
    </source>
</evidence>
<feature type="compositionally biased region" description="Basic and acidic residues" evidence="1">
    <location>
        <begin position="682"/>
        <end position="696"/>
    </location>
</feature>
<dbReference type="KEGG" id="schj:DDV21_003860"/>
<evidence type="ECO:0000313" key="7">
    <source>
        <dbReference type="Proteomes" id="UP000264056"/>
    </source>
</evidence>
<reference evidence="3 7" key="1">
    <citation type="submission" date="2018-08" db="EMBL/GenBank/DDBJ databases">
        <title>Draft genome of Streptococcus sp .nov. Z2.</title>
        <authorList>
            <person name="Tian Z."/>
        </authorList>
    </citation>
    <scope>NUCLEOTIDE SEQUENCE [LARGE SCALE GENOMIC DNA]</scope>
    <source>
        <strain evidence="3 7">Z2</strain>
    </source>
</reference>
<dbReference type="RefSeq" id="WP_116878490.1">
    <property type="nucleotide sequence ID" value="NZ_CP031733.1"/>
</dbReference>
<gene>
    <name evidence="2" type="ORF">DDV21_003860</name>
    <name evidence="3" type="ORF">DDV22_07120</name>
    <name evidence="4" type="ORF">DDV23_07525</name>
</gene>